<evidence type="ECO:0000313" key="1">
    <source>
        <dbReference type="EMBL" id="CAB4176677.1"/>
    </source>
</evidence>
<name>A0A6J5Q1X5_9CAUD</name>
<accession>A0A6J5Q1X5</accession>
<protein>
    <submittedName>
        <fullName evidence="1">Uncharacterized protein</fullName>
    </submittedName>
</protein>
<reference evidence="1" key="1">
    <citation type="submission" date="2020-05" db="EMBL/GenBank/DDBJ databases">
        <authorList>
            <person name="Chiriac C."/>
            <person name="Salcher M."/>
            <person name="Ghai R."/>
            <person name="Kavagutti S V."/>
        </authorList>
    </citation>
    <scope>NUCLEOTIDE SEQUENCE</scope>
</reference>
<organism evidence="1">
    <name type="scientific">uncultured Caudovirales phage</name>
    <dbReference type="NCBI Taxonomy" id="2100421"/>
    <lineage>
        <taxon>Viruses</taxon>
        <taxon>Duplodnaviria</taxon>
        <taxon>Heunggongvirae</taxon>
        <taxon>Uroviricota</taxon>
        <taxon>Caudoviricetes</taxon>
        <taxon>Peduoviridae</taxon>
        <taxon>Maltschvirus</taxon>
        <taxon>Maltschvirus maltsch</taxon>
    </lineage>
</organism>
<dbReference type="EMBL" id="LR796937">
    <property type="protein sequence ID" value="CAB4176677.1"/>
    <property type="molecule type" value="Genomic_DNA"/>
</dbReference>
<proteinExistence type="predicted"/>
<gene>
    <name evidence="1" type="ORF">UFOVP978_52</name>
</gene>
<sequence length="174" mass="19373">MKYKKVIEEIDFFSKRIGSLEQEIRKGIEVATEEVSSGGDNPLTSVVQDQARVLLDLNELSVRITEIKKAFTDSLVMGLEGQRGSYTFGDATVDVTMKSSKRKFNDSKVLDLLADAVQKGSSKLLNEFSKAVEDCGYVSYWRTKNLTEWGIDIDEVSTFEVGSPTVTVKRTENG</sequence>